<dbReference type="OrthoDB" id="6769862at2759"/>
<evidence type="ECO:0000313" key="3">
    <source>
        <dbReference type="Proteomes" id="UP000786811"/>
    </source>
</evidence>
<feature type="non-terminal residue" evidence="2">
    <location>
        <position position="1"/>
    </location>
</feature>
<dbReference type="EMBL" id="CAJNRD030001124">
    <property type="protein sequence ID" value="CAG5109254.1"/>
    <property type="molecule type" value="Genomic_DNA"/>
</dbReference>
<dbReference type="Proteomes" id="UP000786811">
    <property type="component" value="Unassembled WGS sequence"/>
</dbReference>
<dbReference type="AlphaFoldDB" id="A0A8J2N0S1"/>
<protein>
    <submittedName>
        <fullName evidence="2">Uncharacterized protein</fullName>
    </submittedName>
</protein>
<sequence>MYKHIFKCSLFTAAIQSEDPGAPDPSKNMSSKPAEVIQTTESDESQKENREPDDKLEDLDPELLEILGEQVPDSGEKIKINQGITKWWKNWMSKGLSEEEKKEVVKTYPQNSEFATDSPKVNLEILRHMTDIAKKCDQHFAETQSCVGKALLSLASAFSLITEDPEGDIDQTKLLKYLWDSGKLLSDVYFQQSTARRSFITPILDKELKTTLDASVPNEWLYGDKLSDQVKEAKSIVKAAASLKQPEKSVAKKSLRKLPGPTCKLQTDGQLQSEETVQECPIQVQILNSESVTEVIEGEASNPEQEIKVKHIAGRLKHFIKKWKEITNDSFIIKCIKGYKIPFAKCPTQMKVPPEPDSNRMSVELTNKRKDNVIQLLNSFELNKKYKIRRIAHLIGVLISCCSGVAYSNIYCKRLERYKWLALLVNNNDFEANPLLSRFLRGCFKRRPSKPKYSVTWDTEQDLAEILVTLLMLITAHRLQTLSLINIDNIIKSDLGLKIKIPDLIKTSKPGKEQPVLSIPFFNQDKKICVATILILYLEKTKDLRLDTKMMFISTVKPHGPASAQTI</sequence>
<name>A0A8J2N0S1_COTCN</name>
<gene>
    <name evidence="2" type="ORF">HICCMSTLAB_LOCUS13890</name>
</gene>
<feature type="compositionally biased region" description="Basic and acidic residues" evidence="1">
    <location>
        <begin position="44"/>
        <end position="53"/>
    </location>
</feature>
<dbReference type="PANTHER" id="PTHR34239:SF2">
    <property type="entry name" value="TRANSPOSABLE ELEMENT P TRANSPOSASE_THAP9 CONSERVED DOMAIN-CONTAINING PROTEIN"/>
    <property type="match status" value="1"/>
</dbReference>
<keyword evidence="3" id="KW-1185">Reference proteome</keyword>
<comment type="caution">
    <text evidence="2">The sequence shown here is derived from an EMBL/GenBank/DDBJ whole genome shotgun (WGS) entry which is preliminary data.</text>
</comment>
<accession>A0A8J2N0S1</accession>
<feature type="region of interest" description="Disordered" evidence="1">
    <location>
        <begin position="16"/>
        <end position="58"/>
    </location>
</feature>
<evidence type="ECO:0000256" key="1">
    <source>
        <dbReference type="SAM" id="MobiDB-lite"/>
    </source>
</evidence>
<organism evidence="2 3">
    <name type="scientific">Cotesia congregata</name>
    <name type="common">Parasitoid wasp</name>
    <name type="synonym">Apanteles congregatus</name>
    <dbReference type="NCBI Taxonomy" id="51543"/>
    <lineage>
        <taxon>Eukaryota</taxon>
        <taxon>Metazoa</taxon>
        <taxon>Ecdysozoa</taxon>
        <taxon>Arthropoda</taxon>
        <taxon>Hexapoda</taxon>
        <taxon>Insecta</taxon>
        <taxon>Pterygota</taxon>
        <taxon>Neoptera</taxon>
        <taxon>Endopterygota</taxon>
        <taxon>Hymenoptera</taxon>
        <taxon>Apocrita</taxon>
        <taxon>Ichneumonoidea</taxon>
        <taxon>Braconidae</taxon>
        <taxon>Microgastrinae</taxon>
        <taxon>Cotesia</taxon>
    </lineage>
</organism>
<dbReference type="PANTHER" id="PTHR34239">
    <property type="entry name" value="APPLE DOMAIN-CONTAINING PROTEIN"/>
    <property type="match status" value="1"/>
</dbReference>
<proteinExistence type="predicted"/>
<evidence type="ECO:0000313" key="2">
    <source>
        <dbReference type="EMBL" id="CAG5109254.1"/>
    </source>
</evidence>
<reference evidence="2" key="1">
    <citation type="submission" date="2021-04" db="EMBL/GenBank/DDBJ databases">
        <authorList>
            <person name="Chebbi M.A.C M."/>
        </authorList>
    </citation>
    <scope>NUCLEOTIDE SEQUENCE</scope>
</reference>